<dbReference type="RefSeq" id="WP_091043699.1">
    <property type="nucleotide sequence ID" value="NZ_FNGF01000001.1"/>
</dbReference>
<evidence type="ECO:0000256" key="8">
    <source>
        <dbReference type="RuleBase" id="RU003664"/>
    </source>
</evidence>
<dbReference type="InterPro" id="IPR005762">
    <property type="entry name" value="MurD"/>
</dbReference>
<comment type="similarity">
    <text evidence="7">Belongs to the MurCDEF family.</text>
</comment>
<dbReference type="SUPFAM" id="SSF53623">
    <property type="entry name" value="MurD-like peptide ligases, catalytic domain"/>
    <property type="match status" value="1"/>
</dbReference>
<gene>
    <name evidence="7" type="primary">murD</name>
    <name evidence="11" type="ORF">SAMN05216298_1003</name>
</gene>
<dbReference type="HAMAP" id="MF_00639">
    <property type="entry name" value="MurD"/>
    <property type="match status" value="1"/>
</dbReference>
<dbReference type="GO" id="GO:0008764">
    <property type="term" value="F:UDP-N-acetylmuramoylalanine-D-glutamate ligase activity"/>
    <property type="evidence" value="ECO:0007669"/>
    <property type="project" value="UniProtKB-UniRule"/>
</dbReference>
<dbReference type="NCBIfam" id="TIGR01087">
    <property type="entry name" value="murD"/>
    <property type="match status" value="1"/>
</dbReference>
<evidence type="ECO:0000256" key="5">
    <source>
        <dbReference type="ARBA" id="ARBA00022741"/>
    </source>
</evidence>
<keyword evidence="3 7" id="KW-0963">Cytoplasm</keyword>
<accession>A0A1G9DNB5</accession>
<dbReference type="InterPro" id="IPR004101">
    <property type="entry name" value="Mur_ligase_C"/>
</dbReference>
<dbReference type="InterPro" id="IPR036615">
    <property type="entry name" value="Mur_ligase_C_dom_sf"/>
</dbReference>
<sequence length="469" mass="48434">MADIADSVLVAGARVAGTACAEVLLERGAAVTVYDRDDSERLRALAARGARTAHGEFDPALLAGIGQVLLSPGFPPHHPVAEAAREAGIETYSEPELAWRLRGPGAARWFAVTGTNGKTTTTTMLAAMLAAGGLRTAALGNIGVPLVSAVTGQAVTGHSATDHAATGPYDAIAVELSSYQLHWSSTLAPDAGAVLNLAPDHLDWHGSFDAYAEAKSAVWRGGRAVVNLDDPAVVALAKHTDAHVTGFTLNQPEPGQFGVALGYLVDHTGETPVQICSVDLVRPAGWHNVANALAAAALAREAGVSHADIAEAIRTYTPEPHRNVAFAEHAGVTWVDDSKATNPHAAAAALAAYDSIVWVAGGQLKGVDVDGLVAEYAHKLRAAVLIGQDRTEVADALARHAPDLPVAVLDGGDDAVMTDVAARAAQFALPGDTVLLSPAAASYDMFRSYAHRGDAFAAAVRELLGEDDG</sequence>
<dbReference type="InterPro" id="IPR013221">
    <property type="entry name" value="Mur_ligase_cen"/>
</dbReference>
<evidence type="ECO:0000313" key="12">
    <source>
        <dbReference type="Proteomes" id="UP000198662"/>
    </source>
</evidence>
<dbReference type="GO" id="GO:0008360">
    <property type="term" value="P:regulation of cell shape"/>
    <property type="evidence" value="ECO:0007669"/>
    <property type="project" value="UniProtKB-KW"/>
</dbReference>
<feature type="binding site" evidence="7">
    <location>
        <begin position="114"/>
        <end position="120"/>
    </location>
    <ligand>
        <name>ATP</name>
        <dbReference type="ChEBI" id="CHEBI:30616"/>
    </ligand>
</feature>
<dbReference type="SUPFAM" id="SSF51984">
    <property type="entry name" value="MurCD N-terminal domain"/>
    <property type="match status" value="1"/>
</dbReference>
<dbReference type="Gene3D" id="3.40.50.720">
    <property type="entry name" value="NAD(P)-binding Rossmann-like Domain"/>
    <property type="match status" value="1"/>
</dbReference>
<dbReference type="Pfam" id="PF21799">
    <property type="entry name" value="MurD-like_N"/>
    <property type="match status" value="1"/>
</dbReference>
<evidence type="ECO:0000259" key="9">
    <source>
        <dbReference type="Pfam" id="PF02875"/>
    </source>
</evidence>
<dbReference type="Proteomes" id="UP000198662">
    <property type="component" value="Unassembled WGS sequence"/>
</dbReference>
<dbReference type="GO" id="GO:0009252">
    <property type="term" value="P:peptidoglycan biosynthetic process"/>
    <property type="evidence" value="ECO:0007669"/>
    <property type="project" value="UniProtKB-UniRule"/>
</dbReference>
<keyword evidence="12" id="KW-1185">Reference proteome</keyword>
<name>A0A1G9DNB5_9ACTN</name>
<dbReference type="GO" id="GO:0005737">
    <property type="term" value="C:cytoplasm"/>
    <property type="evidence" value="ECO:0007669"/>
    <property type="project" value="UniProtKB-SubCell"/>
</dbReference>
<evidence type="ECO:0000256" key="7">
    <source>
        <dbReference type="HAMAP-Rule" id="MF_00639"/>
    </source>
</evidence>
<dbReference type="Gene3D" id="3.90.190.20">
    <property type="entry name" value="Mur ligase, C-terminal domain"/>
    <property type="match status" value="1"/>
</dbReference>
<proteinExistence type="inferred from homology"/>
<keyword evidence="5 7" id="KW-0547">Nucleotide-binding</keyword>
<dbReference type="EMBL" id="FNGF01000001">
    <property type="protein sequence ID" value="SDK65381.1"/>
    <property type="molecule type" value="Genomic_DNA"/>
</dbReference>
<evidence type="ECO:0000256" key="4">
    <source>
        <dbReference type="ARBA" id="ARBA00022598"/>
    </source>
</evidence>
<dbReference type="STRING" id="380244.SAMN05216298_1003"/>
<evidence type="ECO:0000259" key="10">
    <source>
        <dbReference type="Pfam" id="PF08245"/>
    </source>
</evidence>
<dbReference type="EC" id="6.3.2.9" evidence="7 8"/>
<dbReference type="OrthoDB" id="9809796at2"/>
<keyword evidence="7 8" id="KW-0131">Cell cycle</keyword>
<dbReference type="GO" id="GO:0071555">
    <property type="term" value="P:cell wall organization"/>
    <property type="evidence" value="ECO:0007669"/>
    <property type="project" value="UniProtKB-KW"/>
</dbReference>
<dbReference type="PANTHER" id="PTHR43692">
    <property type="entry name" value="UDP-N-ACETYLMURAMOYLALANINE--D-GLUTAMATE LIGASE"/>
    <property type="match status" value="1"/>
</dbReference>
<keyword evidence="7 8" id="KW-0132">Cell division</keyword>
<dbReference type="Pfam" id="PF08245">
    <property type="entry name" value="Mur_ligase_M"/>
    <property type="match status" value="1"/>
</dbReference>
<reference evidence="12" key="1">
    <citation type="submission" date="2016-10" db="EMBL/GenBank/DDBJ databases">
        <authorList>
            <person name="Varghese N."/>
            <person name="Submissions S."/>
        </authorList>
    </citation>
    <scope>NUCLEOTIDE SEQUENCE [LARGE SCALE GENOMIC DNA]</scope>
    <source>
        <strain evidence="12">CGMCC 4.3147</strain>
    </source>
</reference>
<dbReference type="PANTHER" id="PTHR43692:SF1">
    <property type="entry name" value="UDP-N-ACETYLMURAMOYLALANINE--D-GLUTAMATE LIGASE"/>
    <property type="match status" value="1"/>
</dbReference>
<keyword evidence="4 7" id="KW-0436">Ligase</keyword>
<dbReference type="InterPro" id="IPR036565">
    <property type="entry name" value="Mur-like_cat_sf"/>
</dbReference>
<keyword evidence="7 8" id="KW-0573">Peptidoglycan synthesis</keyword>
<evidence type="ECO:0000256" key="6">
    <source>
        <dbReference type="ARBA" id="ARBA00022840"/>
    </source>
</evidence>
<feature type="domain" description="Mur ligase C-terminal" evidence="9">
    <location>
        <begin position="327"/>
        <end position="439"/>
    </location>
</feature>
<organism evidence="11 12">
    <name type="scientific">Glycomyces sambucus</name>
    <dbReference type="NCBI Taxonomy" id="380244"/>
    <lineage>
        <taxon>Bacteria</taxon>
        <taxon>Bacillati</taxon>
        <taxon>Actinomycetota</taxon>
        <taxon>Actinomycetes</taxon>
        <taxon>Glycomycetales</taxon>
        <taxon>Glycomycetaceae</taxon>
        <taxon>Glycomyces</taxon>
    </lineage>
</organism>
<protein>
    <recommendedName>
        <fullName evidence="7 8">UDP-N-acetylmuramoylalanine--D-glutamate ligase</fullName>
        <ecNumber evidence="7 8">6.3.2.9</ecNumber>
    </recommendedName>
    <alternativeName>
        <fullName evidence="7">D-glutamic acid-adding enzyme</fullName>
    </alternativeName>
    <alternativeName>
        <fullName evidence="7">UDP-N-acetylmuramoyl-L-alanyl-D-glutamate synthetase</fullName>
    </alternativeName>
</protein>
<dbReference type="Pfam" id="PF02875">
    <property type="entry name" value="Mur_ligase_C"/>
    <property type="match status" value="1"/>
</dbReference>
<comment type="function">
    <text evidence="7 8">Cell wall formation. Catalyzes the addition of glutamate to the nucleotide precursor UDP-N-acetylmuramoyl-L-alanine (UMA).</text>
</comment>
<keyword evidence="7 8" id="KW-0961">Cell wall biogenesis/degradation</keyword>
<dbReference type="SUPFAM" id="SSF53244">
    <property type="entry name" value="MurD-like peptide ligases, peptide-binding domain"/>
    <property type="match status" value="1"/>
</dbReference>
<dbReference type="GO" id="GO:0005524">
    <property type="term" value="F:ATP binding"/>
    <property type="evidence" value="ECO:0007669"/>
    <property type="project" value="UniProtKB-UniRule"/>
</dbReference>
<dbReference type="UniPathway" id="UPA00219"/>
<evidence type="ECO:0000313" key="11">
    <source>
        <dbReference type="EMBL" id="SDK65381.1"/>
    </source>
</evidence>
<comment type="subcellular location">
    <subcellularLocation>
        <location evidence="1 7 8">Cytoplasm</location>
    </subcellularLocation>
</comment>
<dbReference type="AlphaFoldDB" id="A0A1G9DNB5"/>
<evidence type="ECO:0000256" key="3">
    <source>
        <dbReference type="ARBA" id="ARBA00022490"/>
    </source>
</evidence>
<dbReference type="GO" id="GO:0051301">
    <property type="term" value="P:cell division"/>
    <property type="evidence" value="ECO:0007669"/>
    <property type="project" value="UniProtKB-KW"/>
</dbReference>
<evidence type="ECO:0000256" key="1">
    <source>
        <dbReference type="ARBA" id="ARBA00004496"/>
    </source>
</evidence>
<evidence type="ECO:0000256" key="2">
    <source>
        <dbReference type="ARBA" id="ARBA00004752"/>
    </source>
</evidence>
<keyword evidence="7 8" id="KW-0133">Cell shape</keyword>
<feature type="domain" description="Mur ligase central" evidence="10">
    <location>
        <begin position="112"/>
        <end position="299"/>
    </location>
</feature>
<comment type="catalytic activity">
    <reaction evidence="7 8">
        <text>UDP-N-acetyl-alpha-D-muramoyl-L-alanine + D-glutamate + ATP = UDP-N-acetyl-alpha-D-muramoyl-L-alanyl-D-glutamate + ADP + phosphate + H(+)</text>
        <dbReference type="Rhea" id="RHEA:16429"/>
        <dbReference type="ChEBI" id="CHEBI:15378"/>
        <dbReference type="ChEBI" id="CHEBI:29986"/>
        <dbReference type="ChEBI" id="CHEBI:30616"/>
        <dbReference type="ChEBI" id="CHEBI:43474"/>
        <dbReference type="ChEBI" id="CHEBI:83898"/>
        <dbReference type="ChEBI" id="CHEBI:83900"/>
        <dbReference type="ChEBI" id="CHEBI:456216"/>
        <dbReference type="EC" id="6.3.2.9"/>
    </reaction>
</comment>
<dbReference type="Gene3D" id="3.40.1190.10">
    <property type="entry name" value="Mur-like, catalytic domain"/>
    <property type="match status" value="1"/>
</dbReference>
<keyword evidence="6 7" id="KW-0067">ATP-binding</keyword>
<comment type="pathway">
    <text evidence="2 7 8">Cell wall biogenesis; peptidoglycan biosynthesis.</text>
</comment>